<dbReference type="Gene3D" id="2.60.120.200">
    <property type="match status" value="1"/>
</dbReference>
<dbReference type="KEGG" id="tga:TGAM_0375"/>
<keyword evidence="2" id="KW-0430">Lectin</keyword>
<evidence type="ECO:0000313" key="2">
    <source>
        <dbReference type="EMBL" id="ACS32877.1"/>
    </source>
</evidence>
<dbReference type="InterPro" id="IPR013320">
    <property type="entry name" value="ConA-like_dom_sf"/>
</dbReference>
<dbReference type="Proteomes" id="UP000001488">
    <property type="component" value="Chromosome"/>
</dbReference>
<keyword evidence="1" id="KW-1133">Transmembrane helix</keyword>
<evidence type="ECO:0000313" key="3">
    <source>
        <dbReference type="Proteomes" id="UP000001488"/>
    </source>
</evidence>
<dbReference type="PaxDb" id="593117-TGAM_0375"/>
<sequence length="970" mass="110516">MWEAGFMKKGLFTVLLIFMLFLPLCPLGGTIVRAEDTSSNTWRDDFSYDSLEEMKEAGWNIGREDHTFLREGEVILDNDGTVGTYVLYSKIPSGIYNWIVESKGRWIDRSYGSLHVVAKTEKHTYAWWGDGYYHEFVFSRDGKKIYRIPGYNPKMNEWHRFTLKKEGNTLYMYFDGQLITTYEETDTAQSQLIIVGMYSSWIGRTAYDYILLKKLPTTQENQNASESKFLEQTLFFDDFESYSVGQFPSSGGWEVLYIGAGKEQQYVSDKYSKSGRKSFRLLGTTGWSAVVMKKFSSSATIIGFEFDILFKSKGEGYVDHPGFVCSDCKSWGQYWSVLFDHSNAIIYIKTDGGDIVLGSWEPKKWYHIKAIINKDTKTISVWINGVLKADNVKLPKDDWNTEDIQGIALTSAWPAQEVFYDNVRVFEMSSTPTETSPSLTKTQIRIFIHNAFSQPLSPRGGVFEVIIWNDKHSRIIANISTEYTRGNYKEIVTELPLGDYQMEVYNIPTTKKREFWGALNFTVSKTLDRIDFFRNEPFITGVTKYPDYPNVSTKPIPMVKNPGDTVKRIRLRVIVDHDETPPWDHVVETTGILIKQVEKPFLMPSMFIPPKIGSYKVRVLLYTLYRDKYVLTDQLDWQPFAEFNSTDVKIVFTPPYLFFLNSSACYKGWIVKDCNASVKRKNYNGGGSIVVMSKAVYGGKAFASGLCMMGDKFKAPKTDNYSFKAVLDINTIATILGFKGGVLAGEGASDGELYIVTSVRDLNTREIIYENITPLISIAYPEDIWEETLKDVRNDVLKDIKKELLQKTVEKNFAQIYGEEMAKEIASSITSAFRWITFAYSLVTGFYSVNQTINRTIEINYTIPLEERHEYIWLFYVYSSSGTAVLGAGVTSGSLIKTDFYLWNVSIIAQPQIIKNTIKTTNTKIKGSVTTRENTNKLDGSTKDTSENSICGLGIFLLLMLLSSLIPKKK</sequence>
<accession>C5A3R5</accession>
<feature type="transmembrane region" description="Helical" evidence="1">
    <location>
        <begin position="947"/>
        <end position="966"/>
    </location>
</feature>
<dbReference type="eggNOG" id="arCOG07813">
    <property type="taxonomic scope" value="Archaea"/>
</dbReference>
<organism evidence="2 3">
    <name type="scientific">Thermococcus gammatolerans (strain DSM 15229 / JCM 11827 / EJ3)</name>
    <dbReference type="NCBI Taxonomy" id="593117"/>
    <lineage>
        <taxon>Archaea</taxon>
        <taxon>Methanobacteriati</taxon>
        <taxon>Methanobacteriota</taxon>
        <taxon>Thermococci</taxon>
        <taxon>Thermococcales</taxon>
        <taxon>Thermococcaceae</taxon>
        <taxon>Thermococcus</taxon>
    </lineage>
</organism>
<evidence type="ECO:0000256" key="1">
    <source>
        <dbReference type="SAM" id="Phobius"/>
    </source>
</evidence>
<dbReference type="AlphaFoldDB" id="C5A3R5"/>
<dbReference type="PATRIC" id="fig|593117.10.peg.372"/>
<gene>
    <name evidence="2" type="ordered locus">TGAM_0375</name>
</gene>
<keyword evidence="1" id="KW-0472">Membrane</keyword>
<dbReference type="OrthoDB" id="387628at2157"/>
<name>C5A3R5_THEGJ</name>
<dbReference type="RefSeq" id="WP_015857995.1">
    <property type="nucleotide sequence ID" value="NC_012804.1"/>
</dbReference>
<keyword evidence="3" id="KW-1185">Reference proteome</keyword>
<dbReference type="GO" id="GO:0030246">
    <property type="term" value="F:carbohydrate binding"/>
    <property type="evidence" value="ECO:0007669"/>
    <property type="project" value="UniProtKB-KW"/>
</dbReference>
<feature type="transmembrane region" description="Helical" evidence="1">
    <location>
        <begin position="871"/>
        <end position="896"/>
    </location>
</feature>
<feature type="transmembrane region" description="Helical" evidence="1">
    <location>
        <begin position="832"/>
        <end position="850"/>
    </location>
</feature>
<protein>
    <submittedName>
        <fullName evidence="2">Concanavalin A-related lectin/glucanase, putative</fullName>
    </submittedName>
</protein>
<proteinExistence type="predicted"/>
<dbReference type="GeneID" id="7987841"/>
<reference evidence="2 3" key="1">
    <citation type="journal article" date="2007" name="Genome Biol.">
        <title>Genome analysis and genome-wide proteomics of Thermococcus gammatolerans, the most radioresistant organism known amongst the Archaea.</title>
        <authorList>
            <person name="Zivanovic Y."/>
            <person name="Armengaud J."/>
            <person name="Lagorce A."/>
            <person name="Leplat C."/>
            <person name="Guerin P."/>
            <person name="Dutertre M."/>
            <person name="Anthouard V."/>
            <person name="Forterre P."/>
            <person name="Wincker P."/>
            <person name="Confalonieri F."/>
        </authorList>
    </citation>
    <scope>NUCLEOTIDE SEQUENCE [LARGE SCALE GENOMIC DNA]</scope>
    <source>
        <strain evidence="3">DSM 15229 / JCM 11827 / EJ3</strain>
    </source>
</reference>
<dbReference type="EMBL" id="CP001398">
    <property type="protein sequence ID" value="ACS32877.1"/>
    <property type="molecule type" value="Genomic_DNA"/>
</dbReference>
<dbReference type="SUPFAM" id="SSF49899">
    <property type="entry name" value="Concanavalin A-like lectins/glucanases"/>
    <property type="match status" value="2"/>
</dbReference>
<dbReference type="HOGENOM" id="CLU_305591_0_0_2"/>
<keyword evidence="1" id="KW-0812">Transmembrane</keyword>